<evidence type="ECO:0000256" key="4">
    <source>
        <dbReference type="ARBA" id="ARBA00022729"/>
    </source>
</evidence>
<evidence type="ECO:0000256" key="1">
    <source>
        <dbReference type="ARBA" id="ARBA00004613"/>
    </source>
</evidence>
<organism evidence="13 14">
    <name type="scientific">Branchiostoma lanceolatum</name>
    <name type="common">Common lancelet</name>
    <name type="synonym">Amphioxus lanceolatum</name>
    <dbReference type="NCBI Taxonomy" id="7740"/>
    <lineage>
        <taxon>Eukaryota</taxon>
        <taxon>Metazoa</taxon>
        <taxon>Chordata</taxon>
        <taxon>Cephalochordata</taxon>
        <taxon>Leptocardii</taxon>
        <taxon>Amphioxiformes</taxon>
        <taxon>Branchiostomatidae</taxon>
        <taxon>Branchiostoma</taxon>
    </lineage>
</organism>
<keyword evidence="5" id="KW-0677">Repeat</keyword>
<keyword evidence="6" id="KW-1015">Disulfide bond</keyword>
<evidence type="ECO:0000256" key="2">
    <source>
        <dbReference type="ARBA" id="ARBA00022525"/>
    </source>
</evidence>
<evidence type="ECO:0000259" key="12">
    <source>
        <dbReference type="PROSITE" id="PS50050"/>
    </source>
</evidence>
<keyword evidence="4 11" id="KW-0732">Signal</keyword>
<feature type="compositionally biased region" description="Basic and acidic residues" evidence="9">
    <location>
        <begin position="351"/>
        <end position="365"/>
    </location>
</feature>
<evidence type="ECO:0000256" key="8">
    <source>
        <dbReference type="PROSITE-ProRule" id="PRU00206"/>
    </source>
</evidence>
<evidence type="ECO:0000313" key="13">
    <source>
        <dbReference type="EMBL" id="CAH1258984.1"/>
    </source>
</evidence>
<dbReference type="PANTHER" id="PTHR23097">
    <property type="entry name" value="TUMOR NECROSIS FACTOR RECEPTOR SUPERFAMILY MEMBER"/>
    <property type="match status" value="1"/>
</dbReference>
<dbReference type="InterPro" id="IPR052459">
    <property type="entry name" value="TNFRSF_decoy_receptor"/>
</dbReference>
<dbReference type="GO" id="GO:0006915">
    <property type="term" value="P:apoptotic process"/>
    <property type="evidence" value="ECO:0007669"/>
    <property type="project" value="UniProtKB-KW"/>
</dbReference>
<dbReference type="SUPFAM" id="SSF57586">
    <property type="entry name" value="TNF receptor-like"/>
    <property type="match status" value="1"/>
</dbReference>
<dbReference type="AlphaFoldDB" id="A0A8J9ZRV0"/>
<dbReference type="EMBL" id="OV696688">
    <property type="protein sequence ID" value="CAH1258984.1"/>
    <property type="molecule type" value="Genomic_DNA"/>
</dbReference>
<evidence type="ECO:0000256" key="10">
    <source>
        <dbReference type="SAM" id="Phobius"/>
    </source>
</evidence>
<keyword evidence="2" id="KW-0964">Secreted</keyword>
<evidence type="ECO:0000256" key="7">
    <source>
        <dbReference type="ARBA" id="ARBA00023180"/>
    </source>
</evidence>
<evidence type="ECO:0000313" key="14">
    <source>
        <dbReference type="Proteomes" id="UP000838412"/>
    </source>
</evidence>
<dbReference type="InterPro" id="IPR001368">
    <property type="entry name" value="TNFR/NGFR_Cys_rich_reg"/>
</dbReference>
<dbReference type="PROSITE" id="PS50050">
    <property type="entry name" value="TNFR_NGFR_2"/>
    <property type="match status" value="1"/>
</dbReference>
<feature type="repeat" description="TNFR-Cys" evidence="8">
    <location>
        <begin position="34"/>
        <end position="73"/>
    </location>
</feature>
<evidence type="ECO:0000256" key="11">
    <source>
        <dbReference type="SAM" id="SignalP"/>
    </source>
</evidence>
<dbReference type="GO" id="GO:0005576">
    <property type="term" value="C:extracellular region"/>
    <property type="evidence" value="ECO:0007669"/>
    <property type="project" value="UniProtKB-SubCell"/>
</dbReference>
<evidence type="ECO:0000256" key="6">
    <source>
        <dbReference type="ARBA" id="ARBA00023157"/>
    </source>
</evidence>
<sequence length="403" mass="43383">MCTLVESMGRTPTKDVRTLALLLLLVTANQCQGSCPKGTYAAWGRDWCCNSLCGPGTAIAHSCSHDNPDDTVCEDCGPDYYNPFRDQLHCRRKDACDNPNEEMKVPGNSTANNECQCKIGFQRDGDMCLNGPSCPPGSGATRRGQCEMCPHGTFSNRTSRTQPCMPWQSCGMLGYLQLQPGTNTSDTVCISHPIELFLPTERCEIIPVTPIIPNHDSNTTDSTNVDRRSAVSNSTIICISAGISAGVAVTLLVVILVLRFCRKPRHKIVLENGEQSGSKTTFDPKSKEQEANGKNMELEQLIETEEAGRQEVGPPNQSGGIKSGDGSSTSGPYPSPVLEEGAQPSSDTEETDPKQGLRTMEHADSDMTAEITSATSTTVTGANNVFLTAGDNAVINIHHDPKR</sequence>
<feature type="transmembrane region" description="Helical" evidence="10">
    <location>
        <begin position="234"/>
        <end position="258"/>
    </location>
</feature>
<feature type="domain" description="TNFR-Cys" evidence="12">
    <location>
        <begin position="34"/>
        <end position="73"/>
    </location>
</feature>
<dbReference type="SMART" id="SM00208">
    <property type="entry name" value="TNFR"/>
    <property type="match status" value="3"/>
</dbReference>
<evidence type="ECO:0000256" key="5">
    <source>
        <dbReference type="ARBA" id="ARBA00022737"/>
    </source>
</evidence>
<keyword evidence="7" id="KW-0325">Glycoprotein</keyword>
<keyword evidence="10" id="KW-0472">Membrane</keyword>
<proteinExistence type="predicted"/>
<feature type="region of interest" description="Disordered" evidence="9">
    <location>
        <begin position="272"/>
        <end position="295"/>
    </location>
</feature>
<name>A0A8J9ZRV0_BRALA</name>
<comment type="caution">
    <text evidence="8">Lacks conserved residue(s) required for the propagation of feature annotation.</text>
</comment>
<dbReference type="PANTHER" id="PTHR23097:SF181">
    <property type="entry name" value="CASPASE-8-LIKE"/>
    <property type="match status" value="1"/>
</dbReference>
<comment type="subcellular location">
    <subcellularLocation>
        <location evidence="1">Secreted</location>
    </subcellularLocation>
</comment>
<protein>
    <submittedName>
        <fullName evidence="13">TNFRSF6B protein</fullName>
    </submittedName>
</protein>
<feature type="compositionally biased region" description="Basic and acidic residues" evidence="9">
    <location>
        <begin position="282"/>
        <end position="291"/>
    </location>
</feature>
<accession>A0A8J9ZRV0</accession>
<gene>
    <name evidence="13" type="primary">TNFRSF6B</name>
    <name evidence="13" type="ORF">BLAG_LOCUS16384</name>
</gene>
<dbReference type="Proteomes" id="UP000838412">
    <property type="component" value="Chromosome 3"/>
</dbReference>
<keyword evidence="10" id="KW-1133">Transmembrane helix</keyword>
<keyword evidence="14" id="KW-1185">Reference proteome</keyword>
<evidence type="ECO:0000256" key="9">
    <source>
        <dbReference type="SAM" id="MobiDB-lite"/>
    </source>
</evidence>
<feature type="signal peptide" evidence="11">
    <location>
        <begin position="1"/>
        <end position="33"/>
    </location>
</feature>
<dbReference type="OrthoDB" id="9932129at2759"/>
<feature type="compositionally biased region" description="Polar residues" evidence="9">
    <location>
        <begin position="315"/>
        <end position="332"/>
    </location>
</feature>
<feature type="region of interest" description="Disordered" evidence="9">
    <location>
        <begin position="307"/>
        <end position="365"/>
    </location>
</feature>
<feature type="chain" id="PRO_5035458381" evidence="11">
    <location>
        <begin position="34"/>
        <end position="403"/>
    </location>
</feature>
<keyword evidence="10" id="KW-0812">Transmembrane</keyword>
<evidence type="ECO:0000256" key="3">
    <source>
        <dbReference type="ARBA" id="ARBA00022703"/>
    </source>
</evidence>
<reference evidence="13" key="1">
    <citation type="submission" date="2022-01" db="EMBL/GenBank/DDBJ databases">
        <authorList>
            <person name="Braso-Vives M."/>
        </authorList>
    </citation>
    <scope>NUCLEOTIDE SEQUENCE</scope>
</reference>
<dbReference type="Gene3D" id="2.10.50.10">
    <property type="entry name" value="Tumor Necrosis Factor Receptor, subunit A, domain 2"/>
    <property type="match status" value="2"/>
</dbReference>
<dbReference type="PROSITE" id="PS00652">
    <property type="entry name" value="TNFR_NGFR_1"/>
    <property type="match status" value="1"/>
</dbReference>
<keyword evidence="3" id="KW-0053">Apoptosis</keyword>
<dbReference type="Pfam" id="PF00020">
    <property type="entry name" value="TNFR_c6"/>
    <property type="match status" value="1"/>
</dbReference>